<keyword evidence="4" id="KW-1185">Reference proteome</keyword>
<dbReference type="AlphaFoldDB" id="A0A922NWV5"/>
<dbReference type="Gene3D" id="1.10.10.10">
    <property type="entry name" value="Winged helix-like DNA-binding domain superfamily/Winged helix DNA-binding domain"/>
    <property type="match status" value="1"/>
</dbReference>
<evidence type="ECO:0000313" key="3">
    <source>
        <dbReference type="EMBL" id="KEQ04416.1"/>
    </source>
</evidence>
<dbReference type="SUPFAM" id="SSF46785">
    <property type="entry name" value="Winged helix' DNA-binding domain"/>
    <property type="match status" value="1"/>
</dbReference>
<proteinExistence type="predicted"/>
<dbReference type="PANTHER" id="PTHR43252">
    <property type="entry name" value="TRANSCRIPTIONAL REGULATOR YQJI"/>
    <property type="match status" value="1"/>
</dbReference>
<dbReference type="InterPro" id="IPR005149">
    <property type="entry name" value="Tscrpt_reg_PadR_N"/>
</dbReference>
<dbReference type="Pfam" id="PF03551">
    <property type="entry name" value="PadR"/>
    <property type="match status" value="1"/>
</dbReference>
<organism evidence="3 4">
    <name type="scientific">Pseudorhizobium pelagicum</name>
    <dbReference type="NCBI Taxonomy" id="1509405"/>
    <lineage>
        <taxon>Bacteria</taxon>
        <taxon>Pseudomonadati</taxon>
        <taxon>Pseudomonadota</taxon>
        <taxon>Alphaproteobacteria</taxon>
        <taxon>Hyphomicrobiales</taxon>
        <taxon>Rhizobiaceae</taxon>
        <taxon>Rhizobium/Agrobacterium group</taxon>
        <taxon>Pseudorhizobium</taxon>
    </lineage>
</organism>
<name>A0A922NWV5_9HYPH</name>
<sequence>MRHQYHRGFGRTFSPPDDHSGPDHARGPHRGHKPASRLFDYGDLRLLILSMIAQNPCHGYELIKAIEEKFGGAYVPSPGVIYPTLSWLDDMGFAHVAPEESGRKTYAITPEGKAFLTANRKGVDQLIARGISATQSGRRNASPQVLEAMGKLKAALRMRFKDGPLTDQSVAQIVDVINKAAEDVETSK</sequence>
<dbReference type="PANTHER" id="PTHR43252:SF7">
    <property type="entry name" value="TRANSCRIPTIONAL REGULATOR YQJI"/>
    <property type="match status" value="1"/>
</dbReference>
<feature type="domain" description="Transcription regulator PadR N-terminal" evidence="2">
    <location>
        <begin position="48"/>
        <end position="117"/>
    </location>
</feature>
<feature type="region of interest" description="Disordered" evidence="1">
    <location>
        <begin position="1"/>
        <end position="34"/>
    </location>
</feature>
<dbReference type="InterPro" id="IPR036390">
    <property type="entry name" value="WH_DNA-bd_sf"/>
</dbReference>
<feature type="compositionally biased region" description="Basic and acidic residues" evidence="1">
    <location>
        <begin position="16"/>
        <end position="26"/>
    </location>
</feature>
<evidence type="ECO:0000313" key="4">
    <source>
        <dbReference type="Proteomes" id="UP000052167"/>
    </source>
</evidence>
<dbReference type="RefSeq" id="WP_037168034.1">
    <property type="nucleotide sequence ID" value="NZ_CAJXID010000028.1"/>
</dbReference>
<comment type="caution">
    <text evidence="3">The sequence shown here is derived from an EMBL/GenBank/DDBJ whole genome shotgun (WGS) entry which is preliminary data.</text>
</comment>
<accession>A0A922NWV5</accession>
<evidence type="ECO:0000256" key="1">
    <source>
        <dbReference type="SAM" id="MobiDB-lite"/>
    </source>
</evidence>
<reference evidence="3 4" key="1">
    <citation type="submission" date="2014-06" db="EMBL/GenBank/DDBJ databases">
        <title>Rhizobium pelagicum/R2-400B4.</title>
        <authorList>
            <person name="Kimes N.E."/>
            <person name="Lopez-Perez M."/>
        </authorList>
    </citation>
    <scope>NUCLEOTIDE SEQUENCE [LARGE SCALE GENOMIC DNA]</scope>
    <source>
        <strain evidence="3 4">R2-400B4</strain>
    </source>
</reference>
<evidence type="ECO:0000259" key="2">
    <source>
        <dbReference type="Pfam" id="PF03551"/>
    </source>
</evidence>
<dbReference type="EMBL" id="JOKJ01000025">
    <property type="protein sequence ID" value="KEQ04416.1"/>
    <property type="molecule type" value="Genomic_DNA"/>
</dbReference>
<dbReference type="InterPro" id="IPR036388">
    <property type="entry name" value="WH-like_DNA-bd_sf"/>
</dbReference>
<gene>
    <name evidence="3" type="ORF">GV68_13120</name>
</gene>
<dbReference type="OrthoDB" id="9814826at2"/>
<dbReference type="Proteomes" id="UP000052167">
    <property type="component" value="Unassembled WGS sequence"/>
</dbReference>
<protein>
    <recommendedName>
        <fullName evidence="2">Transcription regulator PadR N-terminal domain-containing protein</fullName>
    </recommendedName>
</protein>